<dbReference type="PANTHER" id="PTHR14614">
    <property type="entry name" value="HEPATOCELLULAR CARCINOMA-ASSOCIATED ANTIGEN"/>
    <property type="match status" value="1"/>
</dbReference>
<reference evidence="3" key="1">
    <citation type="submission" date="2025-08" db="UniProtKB">
        <authorList>
            <consortium name="Ensembl"/>
        </authorList>
    </citation>
    <scope>IDENTIFICATION</scope>
</reference>
<evidence type="ECO:0000256" key="1">
    <source>
        <dbReference type="ARBA" id="ARBA00022603"/>
    </source>
</evidence>
<accession>A0A8C8Z8S3</accession>
<dbReference type="Proteomes" id="UP000694414">
    <property type="component" value="Unplaced"/>
</dbReference>
<evidence type="ECO:0008006" key="5">
    <source>
        <dbReference type="Google" id="ProtNLM"/>
    </source>
</evidence>
<dbReference type="GeneTree" id="ENSGT00510000047003"/>
<sequence>MVFGHSWGQELLRRARGSFPWQSLEEKLRNSSDSELLYLLPSGDSLTLSESTAIVSHGTTDLVTGDTALYLMEWATENPAVFTDRTVLELSSGAGLTGLAICKMCHPRAYIFSDCHSCVLEQLRGNILLNGLSLEPDITANSESPRVTLSAFHPDTIMAADVLYCPEIILSLVGVLWRLSACQRDQQAPDVYIAFTVRKPETCQLCTTELGRAGIRWEAATSHGRKLFPYKEHSEMAILQLVL</sequence>
<proteinExistence type="predicted"/>
<evidence type="ECO:0000313" key="4">
    <source>
        <dbReference type="Proteomes" id="UP000694414"/>
    </source>
</evidence>
<dbReference type="Gene3D" id="3.40.50.150">
    <property type="entry name" value="Vaccinia Virus protein VP39"/>
    <property type="match status" value="1"/>
</dbReference>
<dbReference type="GO" id="GO:0032259">
    <property type="term" value="P:methylation"/>
    <property type="evidence" value="ECO:0007669"/>
    <property type="project" value="UniProtKB-KW"/>
</dbReference>
<keyword evidence="1" id="KW-0808">Transferase</keyword>
<keyword evidence="2" id="KW-0949">S-adenosyl-L-methionine</keyword>
<keyword evidence="4" id="KW-1185">Reference proteome</keyword>
<dbReference type="InterPro" id="IPR029063">
    <property type="entry name" value="SAM-dependent_MTases_sf"/>
</dbReference>
<dbReference type="Ensembl" id="ENSPSMT00000017600.1">
    <property type="protein sequence ID" value="ENSPSMP00000015171.1"/>
    <property type="gene ID" value="ENSPSMG00000010827.1"/>
</dbReference>
<reference evidence="3" key="2">
    <citation type="submission" date="2025-09" db="UniProtKB">
        <authorList>
            <consortium name="Ensembl"/>
        </authorList>
    </citation>
    <scope>IDENTIFICATION</scope>
</reference>
<evidence type="ECO:0000313" key="3">
    <source>
        <dbReference type="Ensembl" id="ENSPSMP00000015171.1"/>
    </source>
</evidence>
<dbReference type="GO" id="GO:0008168">
    <property type="term" value="F:methyltransferase activity"/>
    <property type="evidence" value="ECO:0007669"/>
    <property type="project" value="UniProtKB-KW"/>
</dbReference>
<protein>
    <recommendedName>
        <fullName evidence="5">FAM86 N-terminal domain-containing protein</fullName>
    </recommendedName>
</protein>
<dbReference type="SUPFAM" id="SSF53335">
    <property type="entry name" value="S-adenosyl-L-methionine-dependent methyltransferases"/>
    <property type="match status" value="1"/>
</dbReference>
<dbReference type="PANTHER" id="PTHR14614:SF130">
    <property type="entry name" value="PROTEIN-LYSINE N-METHYLTRANSFERASE EEF2KMT"/>
    <property type="match status" value="1"/>
</dbReference>
<organism evidence="3 4">
    <name type="scientific">Prolemur simus</name>
    <name type="common">Greater bamboo lemur</name>
    <name type="synonym">Hapalemur simus</name>
    <dbReference type="NCBI Taxonomy" id="1328070"/>
    <lineage>
        <taxon>Eukaryota</taxon>
        <taxon>Metazoa</taxon>
        <taxon>Chordata</taxon>
        <taxon>Craniata</taxon>
        <taxon>Vertebrata</taxon>
        <taxon>Euteleostomi</taxon>
        <taxon>Mammalia</taxon>
        <taxon>Eutheria</taxon>
        <taxon>Euarchontoglires</taxon>
        <taxon>Primates</taxon>
        <taxon>Strepsirrhini</taxon>
        <taxon>Lemuriformes</taxon>
        <taxon>Lemuridae</taxon>
        <taxon>Prolemur</taxon>
    </lineage>
</organism>
<dbReference type="InterPro" id="IPR019410">
    <property type="entry name" value="Methyltransf_16"/>
</dbReference>
<dbReference type="AlphaFoldDB" id="A0A8C8Z8S3"/>
<dbReference type="Pfam" id="PF10294">
    <property type="entry name" value="Methyltransf_16"/>
    <property type="match status" value="1"/>
</dbReference>
<name>A0A8C8Z8S3_PROSS</name>
<keyword evidence="1" id="KW-0489">Methyltransferase</keyword>
<dbReference type="GO" id="GO:0032991">
    <property type="term" value="C:protein-containing complex"/>
    <property type="evidence" value="ECO:0007669"/>
    <property type="project" value="TreeGrafter"/>
</dbReference>
<evidence type="ECO:0000256" key="2">
    <source>
        <dbReference type="ARBA" id="ARBA00022691"/>
    </source>
</evidence>